<dbReference type="InterPro" id="IPR038091">
    <property type="entry name" value="UPF0302_N_sf"/>
</dbReference>
<dbReference type="SMART" id="SM00914">
    <property type="entry name" value="IDEAL"/>
    <property type="match status" value="1"/>
</dbReference>
<dbReference type="AlphaFoldDB" id="A0A268P4L6"/>
<dbReference type="OMA" id="RRECAWL"/>
<dbReference type="InterPro" id="IPR014957">
    <property type="entry name" value="IDEAL_dom"/>
</dbReference>
<dbReference type="Gene3D" id="3.40.1530.30">
    <property type="entry name" value="Uncharacterised family UPF0302, N-terminal domain"/>
    <property type="match status" value="1"/>
</dbReference>
<accession>A0A268P4L6</accession>
<dbReference type="InterPro" id="IPR011188">
    <property type="entry name" value="UPF0302"/>
</dbReference>
<dbReference type="Pfam" id="PF08864">
    <property type="entry name" value="UPF0302"/>
    <property type="match status" value="1"/>
</dbReference>
<dbReference type="NCBIfam" id="NF002965">
    <property type="entry name" value="PRK03636.1"/>
    <property type="match status" value="1"/>
</dbReference>
<evidence type="ECO:0000256" key="1">
    <source>
        <dbReference type="HAMAP-Rule" id="MF_00760"/>
    </source>
</evidence>
<dbReference type="Pfam" id="PF08858">
    <property type="entry name" value="IDEAL"/>
    <property type="match status" value="1"/>
</dbReference>
<protein>
    <recommendedName>
        <fullName evidence="1">UPF0302 protein CHH72_02165</fullName>
    </recommendedName>
</protein>
<dbReference type="EMBL" id="NPCC01000004">
    <property type="protein sequence ID" value="PAE90706.1"/>
    <property type="molecule type" value="Genomic_DNA"/>
</dbReference>
<name>A0A268P4L6_SHOCL</name>
<dbReference type="Gene3D" id="4.10.810.10">
    <property type="entry name" value="Virus Scaffolding Protein, Chain A"/>
    <property type="match status" value="1"/>
</dbReference>
<sequence length="181" mass="21410">MSNMVPVMDKKAFLRSFLKRHQLKRRECAWLLNYLMNDDTLMERVHFLNHSEGTPKALVISAQGIEQIPFSFRKKHHVTTDCEKAFHDIRLNQTEDIYIELHFQERLTCPQYLAVLEDNPYLPETQERAQAFERKAEALLQESVRLFQLKKLSEAIDEALDNGDKETFMELSEQLNRLRKS</sequence>
<dbReference type="PIRSF" id="PIRSF007165">
    <property type="entry name" value="UCP007165"/>
    <property type="match status" value="1"/>
</dbReference>
<evidence type="ECO:0000313" key="2">
    <source>
        <dbReference type="EMBL" id="PAE90706.1"/>
    </source>
</evidence>
<organism evidence="2 3">
    <name type="scientific">Shouchella clausii</name>
    <name type="common">Alkalihalobacillus clausii</name>
    <dbReference type="NCBI Taxonomy" id="79880"/>
    <lineage>
        <taxon>Bacteria</taxon>
        <taxon>Bacillati</taxon>
        <taxon>Bacillota</taxon>
        <taxon>Bacilli</taxon>
        <taxon>Bacillales</taxon>
        <taxon>Bacillaceae</taxon>
        <taxon>Shouchella</taxon>
    </lineage>
</organism>
<dbReference type="HAMAP" id="MF_00760">
    <property type="entry name" value="UPF0302"/>
    <property type="match status" value="1"/>
</dbReference>
<reference evidence="2 3" key="1">
    <citation type="submission" date="2017-07" db="EMBL/GenBank/DDBJ databases">
        <title>Isolation and whole genome analysis of endospore-forming bacteria from heroin.</title>
        <authorList>
            <person name="Kalinowski J."/>
            <person name="Ahrens B."/>
            <person name="Al-Dilaimi A."/>
            <person name="Winkler A."/>
            <person name="Wibberg D."/>
            <person name="Schleenbecker U."/>
            <person name="Ruckert C."/>
            <person name="Wolfel R."/>
            <person name="Grass G."/>
        </authorList>
    </citation>
    <scope>NUCLEOTIDE SEQUENCE [LARGE SCALE GENOMIC DNA]</scope>
    <source>
        <strain evidence="2 3">7539</strain>
    </source>
</reference>
<comment type="caution">
    <text evidence="2">The sequence shown here is derived from an EMBL/GenBank/DDBJ whole genome shotgun (WGS) entry which is preliminary data.</text>
</comment>
<evidence type="ECO:0000313" key="3">
    <source>
        <dbReference type="Proteomes" id="UP000216207"/>
    </source>
</evidence>
<proteinExistence type="inferred from homology"/>
<dbReference type="InterPro" id="IPR014963">
    <property type="entry name" value="UPF0302_N"/>
</dbReference>
<dbReference type="InterPro" id="IPR027393">
    <property type="entry name" value="Virus_scaffolding_prot_C"/>
</dbReference>
<dbReference type="RefSeq" id="WP_011246748.1">
    <property type="nucleotide sequence ID" value="NZ_BOQQ01000010.1"/>
</dbReference>
<comment type="similarity">
    <text evidence="1">Belongs to the UPF0302 family.</text>
</comment>
<gene>
    <name evidence="2" type="ORF">CHH72_02165</name>
</gene>
<dbReference type="SMR" id="A0A268P4L6"/>
<dbReference type="Proteomes" id="UP000216207">
    <property type="component" value="Unassembled WGS sequence"/>
</dbReference>